<gene>
    <name evidence="3" type="ORF">L248_1888</name>
</gene>
<dbReference type="EMBL" id="KI271584">
    <property type="protein sequence ID" value="ERL65812.1"/>
    <property type="molecule type" value="Genomic_DNA"/>
</dbReference>
<dbReference type="InterPro" id="IPR013785">
    <property type="entry name" value="Aldolase_TIM"/>
</dbReference>
<evidence type="ECO:0000259" key="2">
    <source>
        <dbReference type="Pfam" id="PF03537"/>
    </source>
</evidence>
<feature type="signal peptide" evidence="1">
    <location>
        <begin position="1"/>
        <end position="19"/>
    </location>
</feature>
<sequence>MKTLRRLLFMTFCASFLTAAGCGAPSPRAFKIYYGDATPAAVAALQHYPLVIIEPGGWPAKQVQRLRAAGVQVFGYVNVLEMAPEYRLPPSAQLRLKGRPVAVPQWGTTLMDLRQPAVQAALAAKIQRIAAHRYTGVMLDTVGDIDDYLTGHPRVQTDLRRTLADWLQHQQHRHPKLAWLQNWGFLTYQQATRGLVDGILWEDFSAPKIAADAWSQRWLDYFDRTQTPVYVVCPDIASLYYAQELGLHHARNADDHYDQLTKE</sequence>
<keyword evidence="4" id="KW-1185">Reference proteome</keyword>
<dbReference type="InterPro" id="IPR004352">
    <property type="entry name" value="GH114_TIM-barrel"/>
</dbReference>
<dbReference type="Pfam" id="PF03537">
    <property type="entry name" value="Glyco_hydro_114"/>
    <property type="match status" value="1"/>
</dbReference>
<organism evidence="3 4">
    <name type="scientific">Schleiferilactobacillus shenzhenensis LY-73</name>
    <dbReference type="NCBI Taxonomy" id="1231336"/>
    <lineage>
        <taxon>Bacteria</taxon>
        <taxon>Bacillati</taxon>
        <taxon>Bacillota</taxon>
        <taxon>Bacilli</taxon>
        <taxon>Lactobacillales</taxon>
        <taxon>Lactobacillaceae</taxon>
        <taxon>Schleiferilactobacillus</taxon>
    </lineage>
</organism>
<accession>U4TWU7</accession>
<feature type="chain" id="PRO_5039514064" description="Glycoside-hydrolase family GH114 TIM-barrel domain-containing protein" evidence="1">
    <location>
        <begin position="20"/>
        <end position="263"/>
    </location>
</feature>
<dbReference type="AlphaFoldDB" id="U4TWU7"/>
<evidence type="ECO:0000313" key="4">
    <source>
        <dbReference type="Proteomes" id="UP000030647"/>
    </source>
</evidence>
<reference evidence="4" key="1">
    <citation type="journal article" date="2013" name="Genome Announc.">
        <title>Whole-Genome Sequencing of Lactobacillus shenzhenensis Strain LY-73T.</title>
        <authorList>
            <person name="Lin Z."/>
            <person name="Liu Z."/>
            <person name="Yang R."/>
            <person name="Zou Y."/>
            <person name="Wan D."/>
            <person name="Chen J."/>
            <person name="Guo M."/>
            <person name="Zhao J."/>
            <person name="Fang C."/>
            <person name="Yang R."/>
            <person name="Liu F."/>
        </authorList>
    </citation>
    <scope>NUCLEOTIDE SEQUENCE [LARGE SCALE GENOMIC DNA]</scope>
    <source>
        <strain evidence="4">LY-73</strain>
    </source>
</reference>
<dbReference type="Gene3D" id="3.20.20.70">
    <property type="entry name" value="Aldolase class I"/>
    <property type="match status" value="1"/>
</dbReference>
<dbReference type="OrthoDB" id="2380315at2"/>
<dbReference type="eggNOG" id="COG3868">
    <property type="taxonomic scope" value="Bacteria"/>
</dbReference>
<feature type="domain" description="Glycoside-hydrolase family GH114 TIM-barrel" evidence="2">
    <location>
        <begin position="45"/>
        <end position="205"/>
    </location>
</feature>
<dbReference type="SUPFAM" id="SSF51445">
    <property type="entry name" value="(Trans)glycosidases"/>
    <property type="match status" value="1"/>
</dbReference>
<name>U4TWU7_9LACO</name>
<evidence type="ECO:0000256" key="1">
    <source>
        <dbReference type="SAM" id="SignalP"/>
    </source>
</evidence>
<proteinExistence type="predicted"/>
<evidence type="ECO:0000313" key="3">
    <source>
        <dbReference type="EMBL" id="ERL65812.1"/>
    </source>
</evidence>
<dbReference type="PANTHER" id="PTHR35882">
    <property type="entry name" value="PELA"/>
    <property type="match status" value="1"/>
</dbReference>
<dbReference type="STRING" id="1231336.L248_1888"/>
<dbReference type="PROSITE" id="PS51257">
    <property type="entry name" value="PROKAR_LIPOPROTEIN"/>
    <property type="match status" value="1"/>
</dbReference>
<keyword evidence="1" id="KW-0732">Signal</keyword>
<dbReference type="PANTHER" id="PTHR35882:SF2">
    <property type="entry name" value="PELA"/>
    <property type="match status" value="1"/>
</dbReference>
<dbReference type="Proteomes" id="UP000030647">
    <property type="component" value="Unassembled WGS sequence"/>
</dbReference>
<protein>
    <recommendedName>
        <fullName evidence="2">Glycoside-hydrolase family GH114 TIM-barrel domain-containing protein</fullName>
    </recommendedName>
</protein>
<dbReference type="HOGENOM" id="CLU_081835_0_0_9"/>
<dbReference type="InterPro" id="IPR017853">
    <property type="entry name" value="GH"/>
</dbReference>